<dbReference type="PROSITE" id="PS50181">
    <property type="entry name" value="FBOX"/>
    <property type="match status" value="1"/>
</dbReference>
<feature type="domain" description="F-box" evidence="1">
    <location>
        <begin position="1"/>
        <end position="46"/>
    </location>
</feature>
<dbReference type="Proteomes" id="UP001049176">
    <property type="component" value="Chromosome 10"/>
</dbReference>
<dbReference type="GeneID" id="66071318"/>
<name>A0A9P7RNR1_9AGAR</name>
<comment type="caution">
    <text evidence="2">The sequence shown here is derived from an EMBL/GenBank/DDBJ whole genome shotgun (WGS) entry which is preliminary data.</text>
</comment>
<accession>A0A9P7RNR1</accession>
<reference evidence="2" key="1">
    <citation type="journal article" date="2021" name="Genome Biol. Evol.">
        <title>The assembled and annotated genome of the fairy-ring fungus Marasmius oreades.</title>
        <authorList>
            <person name="Hiltunen M."/>
            <person name="Ament-Velasquez S.L."/>
            <person name="Johannesson H."/>
        </authorList>
    </citation>
    <scope>NUCLEOTIDE SEQUENCE</scope>
    <source>
        <strain evidence="2">03SP1</strain>
    </source>
</reference>
<evidence type="ECO:0000313" key="3">
    <source>
        <dbReference type="Proteomes" id="UP001049176"/>
    </source>
</evidence>
<keyword evidence="3" id="KW-1185">Reference proteome</keyword>
<dbReference type="KEGG" id="more:E1B28_002242"/>
<evidence type="ECO:0000313" key="2">
    <source>
        <dbReference type="EMBL" id="KAG7086278.1"/>
    </source>
</evidence>
<dbReference type="RefSeq" id="XP_043002749.1">
    <property type="nucleotide sequence ID" value="XM_043159150.1"/>
</dbReference>
<dbReference type="InterPro" id="IPR001810">
    <property type="entry name" value="F-box_dom"/>
</dbReference>
<evidence type="ECO:0000259" key="1">
    <source>
        <dbReference type="PROSITE" id="PS50181"/>
    </source>
</evidence>
<gene>
    <name evidence="2" type="ORF">E1B28_002242</name>
</gene>
<dbReference type="InterPro" id="IPR032675">
    <property type="entry name" value="LRR_dom_sf"/>
</dbReference>
<dbReference type="AlphaFoldDB" id="A0A9P7RNR1"/>
<sequence>MTHLLDLPNEILCAIGSQVPAKSLKQLRLCNTRLKEALTPVLFASVVLGITPASTHISTAFNRYVKHLSIGSWRGHTKPDLTALNYLQNVRSVRWQLAGTESEQLVTKIFEYLYNLPYLSELHFSSYHSSSFPIPFDHYPIRNLSVLSVQGPFCGDSHSVTPALFRLITNNPSLTSMSLDVAWSPNPLHSNHLFDSLPPDSFLCLRHLRLPRWHVNISSACIRMMPALSSLDVTLLPPTGINNNVLWALLQEEGIHLKDLAVTVVSQELLDYLQSYSGLETLVLSDVESDRNLHTSDQFYQRVLPKHSQTLVSLSVDARNTQEWCLTRKNAAALQECQELKNLSVSVKSMVVETLLSFAPRSLRSLSLTWNATLADGFRTFFVKMYDSDLIGEPYTSSQTLVVYADIVYLLGRIDKSGFVFRGYKTHHSELNWTAASCLHRGV</sequence>
<dbReference type="Gene3D" id="3.80.10.10">
    <property type="entry name" value="Ribonuclease Inhibitor"/>
    <property type="match status" value="1"/>
</dbReference>
<protein>
    <recommendedName>
        <fullName evidence="1">F-box domain-containing protein</fullName>
    </recommendedName>
</protein>
<dbReference type="SUPFAM" id="SSF52047">
    <property type="entry name" value="RNI-like"/>
    <property type="match status" value="1"/>
</dbReference>
<proteinExistence type="predicted"/>
<organism evidence="2 3">
    <name type="scientific">Marasmius oreades</name>
    <name type="common">fairy-ring Marasmius</name>
    <dbReference type="NCBI Taxonomy" id="181124"/>
    <lineage>
        <taxon>Eukaryota</taxon>
        <taxon>Fungi</taxon>
        <taxon>Dikarya</taxon>
        <taxon>Basidiomycota</taxon>
        <taxon>Agaricomycotina</taxon>
        <taxon>Agaricomycetes</taxon>
        <taxon>Agaricomycetidae</taxon>
        <taxon>Agaricales</taxon>
        <taxon>Marasmiineae</taxon>
        <taxon>Marasmiaceae</taxon>
        <taxon>Marasmius</taxon>
    </lineage>
</organism>
<dbReference type="EMBL" id="CM032190">
    <property type="protein sequence ID" value="KAG7086278.1"/>
    <property type="molecule type" value="Genomic_DNA"/>
</dbReference>
<dbReference type="OrthoDB" id="3541472at2759"/>